<dbReference type="Pfam" id="PF08644">
    <property type="entry name" value="SPT16"/>
    <property type="match status" value="1"/>
</dbReference>
<keyword evidence="6" id="KW-0175">Coiled coil</keyword>
<dbReference type="VEuPathDB" id="MicrosporidiaDB:DI09_7p160"/>
<dbReference type="InterPro" id="IPR011993">
    <property type="entry name" value="PH-like_dom_sf"/>
</dbReference>
<dbReference type="FunFam" id="3.90.230.10:FF:000005">
    <property type="entry name" value="FACT complex subunit spt16"/>
    <property type="match status" value="1"/>
</dbReference>
<feature type="region of interest" description="Disordered" evidence="11">
    <location>
        <begin position="455"/>
        <end position="516"/>
    </location>
</feature>
<dbReference type="RefSeq" id="XP_013236664.1">
    <property type="nucleotide sequence ID" value="XM_013381210.1"/>
</dbReference>
<organism evidence="15 16">
    <name type="scientific">Mitosporidium daphniae</name>
    <dbReference type="NCBI Taxonomy" id="1485682"/>
    <lineage>
        <taxon>Eukaryota</taxon>
        <taxon>Fungi</taxon>
        <taxon>Fungi incertae sedis</taxon>
        <taxon>Microsporidia</taxon>
        <taxon>Mitosporidium</taxon>
    </lineage>
</organism>
<dbReference type="OrthoDB" id="10251642at2759"/>
<dbReference type="GO" id="GO:0006281">
    <property type="term" value="P:DNA repair"/>
    <property type="evidence" value="ECO:0007669"/>
    <property type="project" value="UniProtKB-UniRule"/>
</dbReference>
<dbReference type="InterPro" id="IPR029149">
    <property type="entry name" value="Creatin/AminoP/Spt16_N"/>
</dbReference>
<dbReference type="FunFam" id="2.30.29.210:FF:000001">
    <property type="entry name" value="FACT complex subunit spt16"/>
    <property type="match status" value="1"/>
</dbReference>
<evidence type="ECO:0000313" key="15">
    <source>
        <dbReference type="EMBL" id="KGG50237.1"/>
    </source>
</evidence>
<evidence type="ECO:0000256" key="4">
    <source>
        <dbReference type="ARBA" id="ARBA00022763"/>
    </source>
</evidence>
<evidence type="ECO:0000259" key="12">
    <source>
        <dbReference type="SMART" id="SM01285"/>
    </source>
</evidence>
<feature type="compositionally biased region" description="Acidic residues" evidence="11">
    <location>
        <begin position="466"/>
        <end position="475"/>
    </location>
</feature>
<evidence type="ECO:0000256" key="6">
    <source>
        <dbReference type="ARBA" id="ARBA00023054"/>
    </source>
</evidence>
<dbReference type="GO" id="GO:0006368">
    <property type="term" value="P:transcription elongation by RNA polymerase II"/>
    <property type="evidence" value="ECO:0007669"/>
    <property type="project" value="TreeGrafter"/>
</dbReference>
<dbReference type="GO" id="GO:0031491">
    <property type="term" value="F:nucleosome binding"/>
    <property type="evidence" value="ECO:0007669"/>
    <property type="project" value="TreeGrafter"/>
</dbReference>
<dbReference type="GO" id="GO:0010468">
    <property type="term" value="P:regulation of gene expression"/>
    <property type="evidence" value="ECO:0007669"/>
    <property type="project" value="UniProtKB-ARBA"/>
</dbReference>
<keyword evidence="5 10" id="KW-0805">Transcription regulation</keyword>
<keyword evidence="8 10" id="KW-0234">DNA repair</keyword>
<dbReference type="Gene3D" id="2.30.29.30">
    <property type="entry name" value="Pleckstrin-homology domain (PH domain)/Phosphotyrosine-binding domain (PTB)"/>
    <property type="match status" value="1"/>
</dbReference>
<feature type="compositionally biased region" description="Basic residues" evidence="11">
    <location>
        <begin position="1054"/>
        <end position="1066"/>
    </location>
</feature>
<feature type="domain" description="FACT complex subunit SPT16 middle" evidence="13">
    <location>
        <begin position="576"/>
        <end position="724"/>
    </location>
</feature>
<evidence type="ECO:0000313" key="16">
    <source>
        <dbReference type="Proteomes" id="UP000029725"/>
    </source>
</evidence>
<dbReference type="InterPro" id="IPR013719">
    <property type="entry name" value="RTT106/SPT16-like_middle_dom"/>
</dbReference>
<keyword evidence="7 10" id="KW-0804">Transcription</keyword>
<dbReference type="Gene3D" id="3.90.230.10">
    <property type="entry name" value="Creatinase/methionine aminopeptidase superfamily"/>
    <property type="match status" value="1"/>
</dbReference>
<dbReference type="GO" id="GO:0035101">
    <property type="term" value="C:FACT complex"/>
    <property type="evidence" value="ECO:0007669"/>
    <property type="project" value="UniProtKB-UniRule"/>
</dbReference>
<evidence type="ECO:0000259" key="13">
    <source>
        <dbReference type="SMART" id="SM01286"/>
    </source>
</evidence>
<feature type="domain" description="FACT complex subunit SPT16 N-terminal lobe" evidence="12">
    <location>
        <begin position="18"/>
        <end position="173"/>
    </location>
</feature>
<dbReference type="SMART" id="SM01286">
    <property type="entry name" value="SPT16"/>
    <property type="match status" value="1"/>
</dbReference>
<keyword evidence="16" id="KW-1185">Reference proteome</keyword>
<feature type="domain" description="Histone chaperone RTT106/FACT complex subunit SPT16-like middle" evidence="14">
    <location>
        <begin position="849"/>
        <end position="939"/>
    </location>
</feature>
<dbReference type="InterPro" id="IPR013953">
    <property type="entry name" value="FACT_SPT16_M"/>
</dbReference>
<evidence type="ECO:0000256" key="2">
    <source>
        <dbReference type="ARBA" id="ARBA00022454"/>
    </source>
</evidence>
<accession>A0A098VMB9</accession>
<evidence type="ECO:0000256" key="1">
    <source>
        <dbReference type="ARBA" id="ARBA00010779"/>
    </source>
</evidence>
<comment type="subcellular location">
    <subcellularLocation>
        <location evidence="10">Nucleus</location>
    </subcellularLocation>
    <subcellularLocation>
        <location evidence="10">Chromosome</location>
    </subcellularLocation>
</comment>
<dbReference type="HOGENOM" id="CLU_004627_1_0_1"/>
<keyword evidence="9 10" id="KW-0539">Nucleus</keyword>
<dbReference type="GO" id="GO:0006260">
    <property type="term" value="P:DNA replication"/>
    <property type="evidence" value="ECO:0007669"/>
    <property type="project" value="UniProtKB-KW"/>
</dbReference>
<dbReference type="Proteomes" id="UP000029725">
    <property type="component" value="Unassembled WGS sequence"/>
</dbReference>
<feature type="compositionally biased region" description="Acidic residues" evidence="11">
    <location>
        <begin position="992"/>
        <end position="1050"/>
    </location>
</feature>
<evidence type="ECO:0000256" key="8">
    <source>
        <dbReference type="ARBA" id="ARBA00023204"/>
    </source>
</evidence>
<comment type="subunit">
    <text evidence="10">Component of the FACT complex.</text>
</comment>
<dbReference type="SMART" id="SM01285">
    <property type="entry name" value="FACT-Spt16_Nlob"/>
    <property type="match status" value="1"/>
</dbReference>
<dbReference type="Pfam" id="PF00557">
    <property type="entry name" value="Peptidase_M24"/>
    <property type="match status" value="1"/>
</dbReference>
<dbReference type="GeneID" id="25260844"/>
<name>A0A098VMB9_9MICR</name>
<evidence type="ECO:0000256" key="10">
    <source>
        <dbReference type="RuleBase" id="RU367052"/>
    </source>
</evidence>
<dbReference type="FunFam" id="2.30.29.30:FF:000017">
    <property type="entry name" value="FACT complex subunit SPT16"/>
    <property type="match status" value="1"/>
</dbReference>
<evidence type="ECO:0000259" key="14">
    <source>
        <dbReference type="SMART" id="SM01287"/>
    </source>
</evidence>
<feature type="compositionally biased region" description="Basic residues" evidence="11">
    <location>
        <begin position="490"/>
        <end position="500"/>
    </location>
</feature>
<sequence>MAGHSAGGSEQSRSSGSMGGNAAYAFSDLDAIVVVVGNPDDTTVYQKSTALHKPFWASSRTPFLRSLQQRRVHHCACSTIFNLVSILETLERSKSPGTSGPQLNFFKRSKDGSDQMQLFEEFLSSLKKHSPTGRLEKIGIFSKDHASGSLAADWKKFMAAHADLELIDVSSAVGALLVQKDSDEQELIHQAAKSSSSLLQGYVTDQILSVIDADKRAVTHSDLSEKIENAVSALSEKRAKFKVPSGVEPEHIEMCYPPIIQSGGNYSLKPSAVSDGEPLHPGAIVCSLGLRYRSYCSNVGRTFLIDPIPQQETDYKFLEETYDYLLSQIHTGLPLASIYTLGHDFVNTKRPDLEKSWLSTIGWSTGLEFREPDYIIGAKSTAKPHAVCDGMTLILMVGFANIHLQPKKQDPRANLYSLMISDTVLIQNGTARVLTECTRKLSDISYFFKSTSKKTKSKKTDHADESIEEIDDSDDDAKQGRTKMDTPVGRKIRTRSRTGHAKVDEEAMRRREAHQSGLLKKLVRDSLLKYTQEEEEGKDPSSAASFLKTGGSTAYKEIECYKKEAFLPKAVRDLKILVDAKNDCVVLPIFGLPVPFHVSTIKNVSKSEEGEFVYLRINFNSPAGDLLKSSSFVRSLSFRSTDSFHMLSCWKELNDLRKTYTTKEAESRERRDIVAQDALVEHTKSAGGVRERSARLQDLFMRPAPWEGKRVPGDLDVHANGVRYRSLLKPDVKIDILFSNMKHLFFQPCDNEMIVVIHMHLHHPIMIGKKKTKDIQFYREALENIVDETSTSSNSRRRVRYGGGGDEDEIIQEQEERRRRAVLNQEFKSFCERLEGQVSVDIPIRDLGFYGVPFRQTVLLMPTRDALIHLTDPPFLVVTLADVEVASLERILFGLKHFDLVFIWKDHSRAPQHVDSIPVSYLEAIRAWLDAADIYTMTSTINFNWINVMKTIQDDPIGFYEMGGWSIIQARPGGKRKDGEDDGKSEASSSSSDDDDSVYDEESEDENGEESDEIEEDASDDTTQDEEESDFDDDGTEDDEEEDEEDESEDDSKQHRKSAASSRGRK</sequence>
<comment type="caution">
    <text evidence="15">The sequence shown here is derived from an EMBL/GenBank/DDBJ whole genome shotgun (WGS) entry which is preliminary data.</text>
</comment>
<protein>
    <recommendedName>
        <fullName evidence="10">FACT complex subunit</fullName>
    </recommendedName>
</protein>
<comment type="similarity">
    <text evidence="1 10">Belongs to the peptidase M24 family. SPT16 subfamily.</text>
</comment>
<keyword evidence="4 10" id="KW-0227">DNA damage</keyword>
<dbReference type="SMART" id="SM01287">
    <property type="entry name" value="Rtt106"/>
    <property type="match status" value="1"/>
</dbReference>
<dbReference type="AlphaFoldDB" id="A0A098VMB9"/>
<proteinExistence type="inferred from homology"/>
<evidence type="ECO:0000256" key="7">
    <source>
        <dbReference type="ARBA" id="ARBA00023163"/>
    </source>
</evidence>
<dbReference type="SUPFAM" id="SSF55920">
    <property type="entry name" value="Creatinase/aminopeptidase"/>
    <property type="match status" value="1"/>
</dbReference>
<evidence type="ECO:0000256" key="9">
    <source>
        <dbReference type="ARBA" id="ARBA00023242"/>
    </source>
</evidence>
<dbReference type="InterPro" id="IPR040258">
    <property type="entry name" value="Spt16"/>
</dbReference>
<dbReference type="PANTHER" id="PTHR13980">
    <property type="entry name" value="CDC68 RELATED"/>
    <property type="match status" value="1"/>
</dbReference>
<feature type="region of interest" description="Disordered" evidence="11">
    <location>
        <begin position="970"/>
        <end position="1066"/>
    </location>
</feature>
<dbReference type="InterPro" id="IPR036005">
    <property type="entry name" value="Creatinase/aminopeptidase-like"/>
</dbReference>
<dbReference type="InterPro" id="IPR029148">
    <property type="entry name" value="FACT-SPT16_Nlobe"/>
</dbReference>
<dbReference type="Gene3D" id="3.40.350.10">
    <property type="entry name" value="Creatinase/prolidase N-terminal domain"/>
    <property type="match status" value="1"/>
</dbReference>
<dbReference type="Gene3D" id="2.30.29.210">
    <property type="entry name" value="FACT complex subunit Spt16p/Cdc68p"/>
    <property type="match status" value="1"/>
</dbReference>
<feature type="compositionally biased region" description="Basic and acidic residues" evidence="11">
    <location>
        <begin position="975"/>
        <end position="985"/>
    </location>
</feature>
<reference evidence="15 16" key="1">
    <citation type="submission" date="2014-04" db="EMBL/GenBank/DDBJ databases">
        <title>A new species of microsporidia sheds light on the evolution of extreme parasitism.</title>
        <authorList>
            <person name="Haag K.L."/>
            <person name="James T.Y."/>
            <person name="Larsson R."/>
            <person name="Schaer T.M."/>
            <person name="Refardt D."/>
            <person name="Pombert J.-F."/>
            <person name="Ebert D."/>
        </authorList>
    </citation>
    <scope>NUCLEOTIDE SEQUENCE [LARGE SCALE GENOMIC DNA]</scope>
    <source>
        <strain evidence="15 16">UGP3</strain>
        <tissue evidence="15">Spores</tissue>
    </source>
</reference>
<dbReference type="PANTHER" id="PTHR13980:SF15">
    <property type="entry name" value="FACT COMPLEX SUBUNIT SPT16"/>
    <property type="match status" value="1"/>
</dbReference>
<evidence type="ECO:0000256" key="5">
    <source>
        <dbReference type="ARBA" id="ARBA00023015"/>
    </source>
</evidence>
<dbReference type="Pfam" id="PF24824">
    <property type="entry name" value="PH_SPT16"/>
    <property type="match status" value="1"/>
</dbReference>
<dbReference type="EMBL" id="JMKJ01000590">
    <property type="protein sequence ID" value="KGG50237.1"/>
    <property type="molecule type" value="Genomic_DNA"/>
</dbReference>
<feature type="compositionally biased region" description="Basic and acidic residues" evidence="11">
    <location>
        <begin position="501"/>
        <end position="514"/>
    </location>
</feature>
<keyword evidence="3 10" id="KW-0235">DNA replication</keyword>
<dbReference type="Pfam" id="PF08512">
    <property type="entry name" value="Rttp106-like_middle"/>
    <property type="match status" value="1"/>
</dbReference>
<evidence type="ECO:0000256" key="11">
    <source>
        <dbReference type="SAM" id="MobiDB-lite"/>
    </source>
</evidence>
<dbReference type="Gene3D" id="2.30.29.150">
    <property type="match status" value="1"/>
</dbReference>
<dbReference type="InterPro" id="IPR000994">
    <property type="entry name" value="Pept_M24"/>
</dbReference>
<keyword evidence="2 10" id="KW-0158">Chromosome</keyword>
<gene>
    <name evidence="15" type="ORF">DI09_7p160</name>
</gene>
<dbReference type="Pfam" id="PF14826">
    <property type="entry name" value="FACT-Spt16_Nlob"/>
    <property type="match status" value="1"/>
</dbReference>
<evidence type="ECO:0000256" key="3">
    <source>
        <dbReference type="ARBA" id="ARBA00022705"/>
    </source>
</evidence>
<dbReference type="InterPro" id="IPR056595">
    <property type="entry name" value="Fact-SPT16_PH"/>
</dbReference>
<comment type="function">
    <text evidence="10">Component of the FACT complex, a general chromatin factor that acts to reorganize nucleosomes. The FACT complex is involved in multiple processes that require DNA as a template such as mRNA elongation, DNA replication and DNA repair. During transcription elongation the FACT complex acts as a histone chaperone that both destabilizes and restores nucleosomal structure. It facilitates the passage of RNA polymerase II and transcription by promoting the dissociation of one histone H2A-H2B dimer from the nucleosome, then subsequently promotes the reestablishment of the nucleosome following the passage of RNA polymerase II.</text>
</comment>